<keyword evidence="4" id="KW-1185">Reference proteome</keyword>
<keyword evidence="1" id="KW-0862">Zinc</keyword>
<dbReference type="InterPro" id="IPR013087">
    <property type="entry name" value="Znf_C2H2_type"/>
</dbReference>
<proteinExistence type="predicted"/>
<dbReference type="EMBL" id="MCFF01000043">
    <property type="protein sequence ID" value="ORZ07004.1"/>
    <property type="molecule type" value="Genomic_DNA"/>
</dbReference>
<dbReference type="STRING" id="64571.A0A1Y2GEB0"/>
<dbReference type="Gene3D" id="3.30.160.60">
    <property type="entry name" value="Classic Zinc Finger"/>
    <property type="match status" value="1"/>
</dbReference>
<reference evidence="3 4" key="1">
    <citation type="submission" date="2016-07" db="EMBL/GenBank/DDBJ databases">
        <title>Pervasive Adenine N6-methylation of Active Genes in Fungi.</title>
        <authorList>
            <consortium name="DOE Joint Genome Institute"/>
            <person name="Mondo S.J."/>
            <person name="Dannebaum R.O."/>
            <person name="Kuo R.C."/>
            <person name="Labutti K."/>
            <person name="Haridas S."/>
            <person name="Kuo A."/>
            <person name="Salamov A."/>
            <person name="Ahrendt S.R."/>
            <person name="Lipzen A."/>
            <person name="Sullivan W."/>
            <person name="Andreopoulos W.B."/>
            <person name="Clum A."/>
            <person name="Lindquist E."/>
            <person name="Daum C."/>
            <person name="Ramamoorthy G.K."/>
            <person name="Gryganskyi A."/>
            <person name="Culley D."/>
            <person name="Magnuson J.K."/>
            <person name="James T.Y."/>
            <person name="O'Malley M.A."/>
            <person name="Stajich J.E."/>
            <person name="Spatafora J.W."/>
            <person name="Visel A."/>
            <person name="Grigoriev I.V."/>
        </authorList>
    </citation>
    <scope>NUCLEOTIDE SEQUENCE [LARGE SCALE GENOMIC DNA]</scope>
    <source>
        <strain evidence="3 4">NRRL 3116</strain>
    </source>
</reference>
<evidence type="ECO:0000313" key="3">
    <source>
        <dbReference type="EMBL" id="ORZ07004.1"/>
    </source>
</evidence>
<dbReference type="GeneID" id="33562140"/>
<dbReference type="GO" id="GO:0008270">
    <property type="term" value="F:zinc ion binding"/>
    <property type="evidence" value="ECO:0007669"/>
    <property type="project" value="UniProtKB-KW"/>
</dbReference>
<dbReference type="InterPro" id="IPR036236">
    <property type="entry name" value="Znf_C2H2_sf"/>
</dbReference>
<dbReference type="RefSeq" id="XP_021877800.1">
    <property type="nucleotide sequence ID" value="XM_022020296.1"/>
</dbReference>
<comment type="caution">
    <text evidence="3">The sequence shown here is derived from an EMBL/GenBank/DDBJ whole genome shotgun (WGS) entry which is preliminary data.</text>
</comment>
<dbReference type="OrthoDB" id="6910977at2759"/>
<feature type="non-terminal residue" evidence="3">
    <location>
        <position position="75"/>
    </location>
</feature>
<dbReference type="AlphaFoldDB" id="A0A1Y2GEB0"/>
<sequence>CDRSQSNASNLKAHIINHDKDKAFNCGQPNCKYKTNRKADLNRHSQTHRPREEIKRWKCNGCDLNFSRQDSVPRH</sequence>
<accession>A0A1Y2GEB0</accession>
<dbReference type="PROSITE" id="PS50157">
    <property type="entry name" value="ZINC_FINGER_C2H2_2"/>
    <property type="match status" value="1"/>
</dbReference>
<feature type="domain" description="C2H2-type" evidence="2">
    <location>
        <begin position="24"/>
        <end position="53"/>
    </location>
</feature>
<feature type="non-terminal residue" evidence="3">
    <location>
        <position position="1"/>
    </location>
</feature>
<dbReference type="InParanoid" id="A0A1Y2GEB0"/>
<keyword evidence="1" id="KW-0479">Metal-binding</keyword>
<dbReference type="SUPFAM" id="SSF57667">
    <property type="entry name" value="beta-beta-alpha zinc fingers"/>
    <property type="match status" value="1"/>
</dbReference>
<evidence type="ECO:0000259" key="2">
    <source>
        <dbReference type="PROSITE" id="PS50157"/>
    </source>
</evidence>
<keyword evidence="1" id="KW-0863">Zinc-finger</keyword>
<evidence type="ECO:0000256" key="1">
    <source>
        <dbReference type="PROSITE-ProRule" id="PRU00042"/>
    </source>
</evidence>
<gene>
    <name evidence="3" type="ORF">BCR41DRAFT_287708</name>
</gene>
<organism evidence="3 4">
    <name type="scientific">Lobosporangium transversale</name>
    <dbReference type="NCBI Taxonomy" id="64571"/>
    <lineage>
        <taxon>Eukaryota</taxon>
        <taxon>Fungi</taxon>
        <taxon>Fungi incertae sedis</taxon>
        <taxon>Mucoromycota</taxon>
        <taxon>Mortierellomycotina</taxon>
        <taxon>Mortierellomycetes</taxon>
        <taxon>Mortierellales</taxon>
        <taxon>Mortierellaceae</taxon>
        <taxon>Lobosporangium</taxon>
    </lineage>
</organism>
<evidence type="ECO:0000313" key="4">
    <source>
        <dbReference type="Proteomes" id="UP000193648"/>
    </source>
</evidence>
<dbReference type="Proteomes" id="UP000193648">
    <property type="component" value="Unassembled WGS sequence"/>
</dbReference>
<protein>
    <recommendedName>
        <fullName evidence="2">C2H2-type domain-containing protein</fullName>
    </recommendedName>
</protein>
<name>A0A1Y2GEB0_9FUNG</name>